<feature type="domain" description="DUF551" evidence="1">
    <location>
        <begin position="204"/>
        <end position="270"/>
    </location>
</feature>
<name>A0A759JUW6_SALER</name>
<dbReference type="EMBL" id="DAAXOF010000002">
    <property type="protein sequence ID" value="HAG1879389.1"/>
    <property type="molecule type" value="Genomic_DNA"/>
</dbReference>
<evidence type="ECO:0000259" key="1">
    <source>
        <dbReference type="Pfam" id="PF04448"/>
    </source>
</evidence>
<sequence length="271" mass="30471">MTTITKEFTKEQLIAKAREQIAFCRDTKITGEGCTHVNQCSSLFEIALAALTAEPVAWTDAEELRDLRTVGFCEMFTVEPVSKDADMYRVIPLYTDSPVPVVPEEIEPDSNNTYDYVDGWNAFRAALLLGAEPVSQTYKLPELIEGMEVSIDVSTCDADAGNRYFGTVTEVSELDTAKNGYILLVQDAKPNFDVNGNSPVIPDGWISCSERMPDDKQYVWFFGESRGFAGRDTFEGYYDWSRNKWWAVTDIGEEPASKVTHWMPLPEPPQQ</sequence>
<comment type="caution">
    <text evidence="2">The sequence shown here is derived from an EMBL/GenBank/DDBJ whole genome shotgun (WGS) entry which is preliminary data.</text>
</comment>
<proteinExistence type="predicted"/>
<reference evidence="2" key="2">
    <citation type="submission" date="2020-02" db="EMBL/GenBank/DDBJ databases">
        <authorList>
            <consortium name="NCBI Pathogen Detection Project"/>
        </authorList>
    </citation>
    <scope>NUCLEOTIDE SEQUENCE</scope>
    <source>
        <strain evidence="3">MA.CK_98/00010293</strain>
        <strain evidence="2">MA.CK_98/00011463</strain>
    </source>
</reference>
<dbReference type="Pfam" id="PF04448">
    <property type="entry name" value="DUF551"/>
    <property type="match status" value="1"/>
</dbReference>
<dbReference type="AlphaFoldDB" id="A0A759JUW6"/>
<dbReference type="EMBL" id="DAAYQT010000002">
    <property type="protein sequence ID" value="HAG5355190.1"/>
    <property type="molecule type" value="Genomic_DNA"/>
</dbReference>
<reference evidence="2" key="1">
    <citation type="journal article" date="2018" name="Genome Biol.">
        <title>SKESA: strategic k-mer extension for scrupulous assemblies.</title>
        <authorList>
            <person name="Souvorov A."/>
            <person name="Agarwala R."/>
            <person name="Lipman D.J."/>
        </authorList>
    </citation>
    <scope>NUCLEOTIDE SEQUENCE</scope>
    <source>
        <strain evidence="3">MA.CK_98/00010293</strain>
        <strain evidence="2">MA.CK_98/00011463</strain>
    </source>
</reference>
<protein>
    <submittedName>
        <fullName evidence="2">DUF551 domain-containing protein</fullName>
    </submittedName>
</protein>
<organism evidence="2">
    <name type="scientific">Salmonella enterica</name>
    <name type="common">Salmonella choleraesuis</name>
    <dbReference type="NCBI Taxonomy" id="28901"/>
    <lineage>
        <taxon>Bacteria</taxon>
        <taxon>Pseudomonadati</taxon>
        <taxon>Pseudomonadota</taxon>
        <taxon>Gammaproteobacteria</taxon>
        <taxon>Enterobacterales</taxon>
        <taxon>Enterobacteriaceae</taxon>
        <taxon>Salmonella</taxon>
    </lineage>
</organism>
<gene>
    <name evidence="3" type="ORF">G8O64_000714</name>
    <name evidence="2" type="ORF">G8V93_000783</name>
</gene>
<evidence type="ECO:0000313" key="3">
    <source>
        <dbReference type="EMBL" id="HAG5355190.1"/>
    </source>
</evidence>
<accession>A0A759JUW6</accession>
<evidence type="ECO:0000313" key="2">
    <source>
        <dbReference type="EMBL" id="HAG1879389.1"/>
    </source>
</evidence>
<dbReference type="InterPro" id="IPR007539">
    <property type="entry name" value="DUF551"/>
</dbReference>